<dbReference type="EMBL" id="ALAN01000188">
    <property type="protein sequence ID" value="ETI66032.1"/>
    <property type="molecule type" value="Genomic_DNA"/>
</dbReference>
<dbReference type="InterPro" id="IPR038765">
    <property type="entry name" value="Papain-like_cys_pep_sf"/>
</dbReference>
<dbReference type="Proteomes" id="UP000018877">
    <property type="component" value="Unassembled WGS sequence"/>
</dbReference>
<dbReference type="Pfam" id="PF24568">
    <property type="entry name" value="CC_PcsB"/>
    <property type="match status" value="1"/>
</dbReference>
<dbReference type="PANTHER" id="PTHR47053">
    <property type="entry name" value="MUREIN DD-ENDOPEPTIDASE MEPH-RELATED"/>
    <property type="match status" value="1"/>
</dbReference>
<evidence type="ECO:0000259" key="8">
    <source>
        <dbReference type="PROSITE" id="PS51935"/>
    </source>
</evidence>
<evidence type="ECO:0000256" key="1">
    <source>
        <dbReference type="ARBA" id="ARBA00007074"/>
    </source>
</evidence>
<evidence type="ECO:0000313" key="10">
    <source>
        <dbReference type="Proteomes" id="UP000018877"/>
    </source>
</evidence>
<dbReference type="GO" id="GO:0006508">
    <property type="term" value="P:proteolysis"/>
    <property type="evidence" value="ECO:0007669"/>
    <property type="project" value="UniProtKB-KW"/>
</dbReference>
<feature type="signal peptide" evidence="7">
    <location>
        <begin position="1"/>
        <end position="21"/>
    </location>
</feature>
<dbReference type="AlphaFoldDB" id="A0AB94IFZ4"/>
<gene>
    <name evidence="9" type="ORF">BAVI_24733</name>
</gene>
<keyword evidence="5" id="KW-0788">Thiol protease</keyword>
<evidence type="ECO:0000256" key="7">
    <source>
        <dbReference type="SAM" id="SignalP"/>
    </source>
</evidence>
<keyword evidence="2" id="KW-0645">Protease</keyword>
<dbReference type="Gene3D" id="6.10.250.3150">
    <property type="match status" value="1"/>
</dbReference>
<dbReference type="InterPro" id="IPR051202">
    <property type="entry name" value="Peptidase_C40"/>
</dbReference>
<feature type="chain" id="PRO_5044494314" evidence="7">
    <location>
        <begin position="22"/>
        <end position="400"/>
    </location>
</feature>
<evidence type="ECO:0000313" key="9">
    <source>
        <dbReference type="EMBL" id="ETI66032.1"/>
    </source>
</evidence>
<evidence type="ECO:0000256" key="5">
    <source>
        <dbReference type="ARBA" id="ARBA00022807"/>
    </source>
</evidence>
<feature type="coiled-coil region" evidence="6">
    <location>
        <begin position="170"/>
        <end position="222"/>
    </location>
</feature>
<evidence type="ECO:0000256" key="2">
    <source>
        <dbReference type="ARBA" id="ARBA00022670"/>
    </source>
</evidence>
<dbReference type="RefSeq" id="WP_024031100.1">
    <property type="nucleotide sequence ID" value="NZ_ALAN01000188.1"/>
</dbReference>
<dbReference type="PROSITE" id="PS51935">
    <property type="entry name" value="NLPC_P60"/>
    <property type="match status" value="1"/>
</dbReference>
<keyword evidence="6" id="KW-0175">Coiled coil</keyword>
<dbReference type="Pfam" id="PF00877">
    <property type="entry name" value="NLPC_P60"/>
    <property type="match status" value="1"/>
</dbReference>
<dbReference type="GO" id="GO:0008234">
    <property type="term" value="F:cysteine-type peptidase activity"/>
    <property type="evidence" value="ECO:0007669"/>
    <property type="project" value="UniProtKB-KW"/>
</dbReference>
<comment type="caution">
    <text evidence="9">The sequence shown here is derived from an EMBL/GenBank/DDBJ whole genome shotgun (WGS) entry which is preliminary data.</text>
</comment>
<organism evidence="9 10">
    <name type="scientific">Neobacillus vireti LMG 21834</name>
    <dbReference type="NCBI Taxonomy" id="1131730"/>
    <lineage>
        <taxon>Bacteria</taxon>
        <taxon>Bacillati</taxon>
        <taxon>Bacillota</taxon>
        <taxon>Bacilli</taxon>
        <taxon>Bacillales</taxon>
        <taxon>Bacillaceae</taxon>
        <taxon>Neobacillus</taxon>
    </lineage>
</organism>
<reference evidence="9 10" key="1">
    <citation type="journal article" date="2014" name="Environ. Microbiol.">
        <title>The nitrate-ammonifying and nosZ-carrying bacterium Bacillus vireti is a potent source and sink for nitric and nitrous oxide under high nitrate conditions.</title>
        <authorList>
            <person name="Mania D."/>
            <person name="Heylen K."/>
            <person name="van Spanning R.J."/>
            <person name="Frostegard A."/>
        </authorList>
    </citation>
    <scope>NUCLEOTIDE SEQUENCE [LARGE SCALE GENOMIC DNA]</scope>
    <source>
        <strain evidence="9 10">LMG 21834</strain>
    </source>
</reference>
<dbReference type="InterPro" id="IPR057309">
    <property type="entry name" value="PcsB_CC"/>
</dbReference>
<dbReference type="InterPro" id="IPR000064">
    <property type="entry name" value="NLP_P60_dom"/>
</dbReference>
<dbReference type="PANTHER" id="PTHR47053:SF1">
    <property type="entry name" value="MUREIN DD-ENDOPEPTIDASE MEPH-RELATED"/>
    <property type="match status" value="1"/>
</dbReference>
<feature type="domain" description="NlpC/P60" evidence="8">
    <location>
        <begin position="267"/>
        <end position="395"/>
    </location>
</feature>
<dbReference type="SUPFAM" id="SSF54001">
    <property type="entry name" value="Cysteine proteinases"/>
    <property type="match status" value="1"/>
</dbReference>
<keyword evidence="3 7" id="KW-0732">Signal</keyword>
<proteinExistence type="inferred from homology"/>
<feature type="coiled-coil region" evidence="6">
    <location>
        <begin position="46"/>
        <end position="108"/>
    </location>
</feature>
<accession>A0AB94IFZ4</accession>
<evidence type="ECO:0000256" key="3">
    <source>
        <dbReference type="ARBA" id="ARBA00022729"/>
    </source>
</evidence>
<evidence type="ECO:0000256" key="4">
    <source>
        <dbReference type="ARBA" id="ARBA00022801"/>
    </source>
</evidence>
<sequence length="400" mass="44230">MKRKLTALSSTIILGISSAFSFPAIKAEATSIKSVQEQRLGIQSEISIANQEISQVQNELAKIIEQINRVEQAINDNNNMIVQTEEKVKASQEEVAGLQQEVTKIKERIDKRNEILKKRALAIQERGGNVSYIDVLIGASSFSDFVDRLGAVAAMVEADQDLVKQHQEDQQTVEQKQTRVEKKLENLNELKTELEGMQSQILEQKQQNEALKEELMSKEQEKISNKTDLQQQDSTLALKEAELITEAHISDGSNIADLNVSTPTTANEAINIVIHAGDRYIGNSVYVFGGGRNAYDVANGRFDCSGFVAWAFAQAGIKVGAHTDILKNTGTRVTMNEARPGDLVFFDTYKIDGHVGIYLGGGKFIGSQSSTGIAIADMTSRYYSEHFNGRVMRIINDKEN</sequence>
<comment type="similarity">
    <text evidence="1">Belongs to the peptidase C40 family.</text>
</comment>
<keyword evidence="10" id="KW-1185">Reference proteome</keyword>
<protein>
    <submittedName>
        <fullName evidence="9">Secreted cell wall DL-endopeptidase</fullName>
    </submittedName>
</protein>
<evidence type="ECO:0000256" key="6">
    <source>
        <dbReference type="SAM" id="Coils"/>
    </source>
</evidence>
<dbReference type="Gene3D" id="3.90.1720.10">
    <property type="entry name" value="endopeptidase domain like (from Nostoc punctiforme)"/>
    <property type="match status" value="1"/>
</dbReference>
<keyword evidence="4" id="KW-0378">Hydrolase</keyword>
<name>A0AB94IFZ4_9BACI</name>